<dbReference type="EMBL" id="AP029612">
    <property type="protein sequence ID" value="BFG71188.1"/>
    <property type="molecule type" value="Genomic_DNA"/>
</dbReference>
<keyword evidence="2" id="KW-0378">Hydrolase</keyword>
<dbReference type="PANTHER" id="PTHR43798">
    <property type="entry name" value="MONOACYLGLYCEROL LIPASE"/>
    <property type="match status" value="1"/>
</dbReference>
<dbReference type="AlphaFoldDB" id="A0AAT9GKI2"/>
<dbReference type="SUPFAM" id="SSF53474">
    <property type="entry name" value="alpha/beta-Hydrolases"/>
    <property type="match status" value="1"/>
</dbReference>
<evidence type="ECO:0000313" key="2">
    <source>
        <dbReference type="EMBL" id="BFG71188.1"/>
    </source>
</evidence>
<dbReference type="Gene3D" id="3.40.50.1820">
    <property type="entry name" value="alpha/beta hydrolase"/>
    <property type="match status" value="1"/>
</dbReference>
<dbReference type="GO" id="GO:0016020">
    <property type="term" value="C:membrane"/>
    <property type="evidence" value="ECO:0007669"/>
    <property type="project" value="TreeGrafter"/>
</dbReference>
<dbReference type="RefSeq" id="WP_353548825.1">
    <property type="nucleotide sequence ID" value="NZ_AP029612.1"/>
</dbReference>
<dbReference type="InterPro" id="IPR000073">
    <property type="entry name" value="AB_hydrolase_1"/>
</dbReference>
<reference evidence="2" key="1">
    <citation type="submission" date="2024-02" db="EMBL/GenBank/DDBJ databases">
        <title>Sediminibacterium planktonica sp. nov. and Sediminibacterium longus sp. nov., isolated from surface lake and river water.</title>
        <authorList>
            <person name="Watanabe K."/>
            <person name="Takemine S."/>
            <person name="Ishii Y."/>
            <person name="Ogata Y."/>
            <person name="Shindo C."/>
            <person name="Suda W."/>
        </authorList>
    </citation>
    <scope>NUCLEOTIDE SEQUENCE</scope>
    <source>
        <strain evidence="2">KACHI17</strain>
    </source>
</reference>
<sequence length="263" mass="30040">MKNLFIKSQDGIDIHCLVSEPKTTALIFVHGWLGNANWWNHQQVYFEKTYRVVQIDLPGRGQSGNGRKKWSSTQYAYDIKAVADSIEAEKIILIGHSMSGPYVLEASLMIPQTKMVVLVDTLKNMDQLMNYQQANKLLFTAYRNDFSEAIKQLLPKFLYSPATPISIIKQLEYEFLRSTPEYAIDSIGPLYKMAITEIAKQIQIPVRAINSDLTPTIKSSLKKYLKNFEFEVIPGTGHYPMLEKPNEFNVALEKILREVSESI</sequence>
<dbReference type="InterPro" id="IPR050266">
    <property type="entry name" value="AB_hydrolase_sf"/>
</dbReference>
<organism evidence="2">
    <name type="scientific">Sediminibacterium sp. KACHI17</name>
    <dbReference type="NCBI Taxonomy" id="1751071"/>
    <lineage>
        <taxon>Bacteria</taxon>
        <taxon>Pseudomonadati</taxon>
        <taxon>Bacteroidota</taxon>
        <taxon>Chitinophagia</taxon>
        <taxon>Chitinophagales</taxon>
        <taxon>Chitinophagaceae</taxon>
        <taxon>Sediminibacterium</taxon>
    </lineage>
</organism>
<name>A0AAT9GKI2_9BACT</name>
<feature type="domain" description="AB hydrolase-1" evidence="1">
    <location>
        <begin position="26"/>
        <end position="248"/>
    </location>
</feature>
<dbReference type="Pfam" id="PF12697">
    <property type="entry name" value="Abhydrolase_6"/>
    <property type="match status" value="1"/>
</dbReference>
<dbReference type="GO" id="GO:0016787">
    <property type="term" value="F:hydrolase activity"/>
    <property type="evidence" value="ECO:0007669"/>
    <property type="project" value="UniProtKB-KW"/>
</dbReference>
<protein>
    <submittedName>
        <fullName evidence="2">Alpha/beta hydrolase</fullName>
    </submittedName>
</protein>
<accession>A0AAT9GKI2</accession>
<dbReference type="InterPro" id="IPR029058">
    <property type="entry name" value="AB_hydrolase_fold"/>
</dbReference>
<evidence type="ECO:0000259" key="1">
    <source>
        <dbReference type="Pfam" id="PF12697"/>
    </source>
</evidence>
<gene>
    <name evidence="2" type="ORF">KACHI17_20690</name>
</gene>
<dbReference type="PANTHER" id="PTHR43798:SF33">
    <property type="entry name" value="HYDROLASE, PUTATIVE (AFU_ORTHOLOGUE AFUA_2G14860)-RELATED"/>
    <property type="match status" value="1"/>
</dbReference>
<proteinExistence type="predicted"/>